<evidence type="ECO:0000313" key="1">
    <source>
        <dbReference type="EMBL" id="GAI27731.1"/>
    </source>
</evidence>
<organism evidence="1">
    <name type="scientific">marine sediment metagenome</name>
    <dbReference type="NCBI Taxonomy" id="412755"/>
    <lineage>
        <taxon>unclassified sequences</taxon>
        <taxon>metagenomes</taxon>
        <taxon>ecological metagenomes</taxon>
    </lineage>
</organism>
<accession>X1NC24</accession>
<protein>
    <submittedName>
        <fullName evidence="1">Uncharacterized protein</fullName>
    </submittedName>
</protein>
<dbReference type="AlphaFoldDB" id="X1NC24"/>
<sequence>MIESFTEINSTNAKKACKYILQYNIADTVLLGATQGIGNVILATPLIKALTDMNLTVDLLNYGFNPGADEVLEDMMNVRLVSAEEAADTSYLLGLQSVWPHCDVEKFVPQVRLCGNLQNIWKEGLPVHEVELNMSLAYSLNYKNEIPPLYCKYNLVNNEIMKGERKTVGIHVCNRYHHQFYANRALHGPVLIARELVK</sequence>
<feature type="non-terminal residue" evidence="1">
    <location>
        <position position="198"/>
    </location>
</feature>
<name>X1NC24_9ZZZZ</name>
<gene>
    <name evidence="1" type="ORF">S06H3_30287</name>
</gene>
<dbReference type="EMBL" id="BARV01017824">
    <property type="protein sequence ID" value="GAI27731.1"/>
    <property type="molecule type" value="Genomic_DNA"/>
</dbReference>
<comment type="caution">
    <text evidence="1">The sequence shown here is derived from an EMBL/GenBank/DDBJ whole genome shotgun (WGS) entry which is preliminary data.</text>
</comment>
<proteinExistence type="predicted"/>
<reference evidence="1" key="1">
    <citation type="journal article" date="2014" name="Front. Microbiol.">
        <title>High frequency of phylogenetically diverse reductive dehalogenase-homologous genes in deep subseafloor sedimentary metagenomes.</title>
        <authorList>
            <person name="Kawai M."/>
            <person name="Futagami T."/>
            <person name="Toyoda A."/>
            <person name="Takaki Y."/>
            <person name="Nishi S."/>
            <person name="Hori S."/>
            <person name="Arai W."/>
            <person name="Tsubouchi T."/>
            <person name="Morono Y."/>
            <person name="Uchiyama I."/>
            <person name="Ito T."/>
            <person name="Fujiyama A."/>
            <person name="Inagaki F."/>
            <person name="Takami H."/>
        </authorList>
    </citation>
    <scope>NUCLEOTIDE SEQUENCE</scope>
    <source>
        <strain evidence="1">Expedition CK06-06</strain>
    </source>
</reference>